<accession>A0A4S8QJJ6</accession>
<dbReference type="AlphaFoldDB" id="A0A4S8QJJ6"/>
<dbReference type="EMBL" id="STGY01000042">
    <property type="protein sequence ID" value="THV41559.1"/>
    <property type="molecule type" value="Genomic_DNA"/>
</dbReference>
<comment type="caution">
    <text evidence="1">The sequence shown here is derived from an EMBL/GenBank/DDBJ whole genome shotgun (WGS) entry which is preliminary data.</text>
</comment>
<organism evidence="1 2">
    <name type="scientific">Glycomyces buryatensis</name>
    <dbReference type="NCBI Taxonomy" id="2570927"/>
    <lineage>
        <taxon>Bacteria</taxon>
        <taxon>Bacillati</taxon>
        <taxon>Actinomycetota</taxon>
        <taxon>Actinomycetes</taxon>
        <taxon>Glycomycetales</taxon>
        <taxon>Glycomycetaceae</taxon>
        <taxon>Glycomyces</taxon>
    </lineage>
</organism>
<reference evidence="1 2" key="2">
    <citation type="submission" date="2019-05" db="EMBL/GenBank/DDBJ databases">
        <title>Glycomyces buryatensis sp. nov.</title>
        <authorList>
            <person name="Nikitina E."/>
        </authorList>
    </citation>
    <scope>NUCLEOTIDE SEQUENCE [LARGE SCALE GENOMIC DNA]</scope>
    <source>
        <strain evidence="1 2">18</strain>
    </source>
</reference>
<evidence type="ECO:0000313" key="2">
    <source>
        <dbReference type="Proteomes" id="UP000308760"/>
    </source>
</evidence>
<reference evidence="2" key="1">
    <citation type="submission" date="2019-04" db="EMBL/GenBank/DDBJ databases">
        <title>Nocardioides xinjiangensis sp. nov.</title>
        <authorList>
            <person name="Liu S."/>
        </authorList>
    </citation>
    <scope>NUCLEOTIDE SEQUENCE [LARGE SCALE GENOMIC DNA]</scope>
    <source>
        <strain evidence="2">18</strain>
    </source>
</reference>
<sequence length="175" mass="18148">MSRKKSLAVSAVVAAVVLALALAVPLLNKAVAPTVDVGGETFTLFEVTITAPAEVHMRPGYYQPESGRVEFLVGDAEVAIAVAEPYEFDADYLAAEMARLLEVQPGVQLTDSRPCTASGVAGSGRSFVTETGAGFACAFVHDQVRAEVTATGAALDESTVDRIDALIDGIAFGEA</sequence>
<name>A0A4S8QJJ6_9ACTN</name>
<gene>
    <name evidence="1" type="ORF">FAB82_10645</name>
</gene>
<dbReference type="OrthoDB" id="5186147at2"/>
<proteinExistence type="predicted"/>
<dbReference type="Proteomes" id="UP000308760">
    <property type="component" value="Unassembled WGS sequence"/>
</dbReference>
<dbReference type="RefSeq" id="WP_136534522.1">
    <property type="nucleotide sequence ID" value="NZ_STGY01000042.1"/>
</dbReference>
<keyword evidence="2" id="KW-1185">Reference proteome</keyword>
<evidence type="ECO:0000313" key="1">
    <source>
        <dbReference type="EMBL" id="THV41559.1"/>
    </source>
</evidence>
<protein>
    <submittedName>
        <fullName evidence="1">Uncharacterized protein</fullName>
    </submittedName>
</protein>